<gene>
    <name evidence="2" type="ORF">S06H3_09841</name>
</gene>
<feature type="non-terminal residue" evidence="2">
    <location>
        <position position="263"/>
    </location>
</feature>
<sequence length="263" mass="30076">MKKENKKEKDSIKKDKDANEKKVNKKKKKDKKTFIKTSGKVLGDRVYEQVKVTDYSSTSVFVYYSKTKRDFMGKKNIKDGNLVYVPYTDNKLIVRNVVKLPTDIIDSKDTDALISDIRDLMDKYVYIPDEVDKEIIITYVLLTWVYDLFSAIPYLRAIGELGTGKSRLLRVLNICYKSLCTRALASSAPIFRIIDKFGGTLIIDEAELGRNTERNEDIKEILRSGKDSDGVILRCDPKTLDPIPYEVFGPKILGSRRSYSDDA</sequence>
<name>X1MIK6_9ZZZZ</name>
<accession>X1MIK6</accession>
<evidence type="ECO:0000313" key="2">
    <source>
        <dbReference type="EMBL" id="GAI17911.1"/>
    </source>
</evidence>
<dbReference type="EMBL" id="BARV01004423">
    <property type="protein sequence ID" value="GAI17911.1"/>
    <property type="molecule type" value="Genomic_DNA"/>
</dbReference>
<feature type="region of interest" description="Disordered" evidence="1">
    <location>
        <begin position="1"/>
        <end position="31"/>
    </location>
</feature>
<reference evidence="2" key="1">
    <citation type="journal article" date="2014" name="Front. Microbiol.">
        <title>High frequency of phylogenetically diverse reductive dehalogenase-homologous genes in deep subseafloor sedimentary metagenomes.</title>
        <authorList>
            <person name="Kawai M."/>
            <person name="Futagami T."/>
            <person name="Toyoda A."/>
            <person name="Takaki Y."/>
            <person name="Nishi S."/>
            <person name="Hori S."/>
            <person name="Arai W."/>
            <person name="Tsubouchi T."/>
            <person name="Morono Y."/>
            <person name="Uchiyama I."/>
            <person name="Ito T."/>
            <person name="Fujiyama A."/>
            <person name="Inagaki F."/>
            <person name="Takami H."/>
        </authorList>
    </citation>
    <scope>NUCLEOTIDE SEQUENCE</scope>
    <source>
        <strain evidence="2">Expedition CK06-06</strain>
    </source>
</reference>
<comment type="caution">
    <text evidence="2">The sequence shown here is derived from an EMBL/GenBank/DDBJ whole genome shotgun (WGS) entry which is preliminary data.</text>
</comment>
<feature type="compositionally biased region" description="Basic and acidic residues" evidence="1">
    <location>
        <begin position="1"/>
        <end position="22"/>
    </location>
</feature>
<dbReference type="AlphaFoldDB" id="X1MIK6"/>
<proteinExistence type="predicted"/>
<protein>
    <submittedName>
        <fullName evidence="2">Uncharacterized protein</fullName>
    </submittedName>
</protein>
<organism evidence="2">
    <name type="scientific">marine sediment metagenome</name>
    <dbReference type="NCBI Taxonomy" id="412755"/>
    <lineage>
        <taxon>unclassified sequences</taxon>
        <taxon>metagenomes</taxon>
        <taxon>ecological metagenomes</taxon>
    </lineage>
</organism>
<evidence type="ECO:0000256" key="1">
    <source>
        <dbReference type="SAM" id="MobiDB-lite"/>
    </source>
</evidence>